<protein>
    <recommendedName>
        <fullName evidence="4">Retrotransposon gag protein</fullName>
    </recommendedName>
</protein>
<name>A0A8J5YE59_9ROSI</name>
<organism evidence="2 3">
    <name type="scientific">Gossypium anomalum</name>
    <dbReference type="NCBI Taxonomy" id="47600"/>
    <lineage>
        <taxon>Eukaryota</taxon>
        <taxon>Viridiplantae</taxon>
        <taxon>Streptophyta</taxon>
        <taxon>Embryophyta</taxon>
        <taxon>Tracheophyta</taxon>
        <taxon>Spermatophyta</taxon>
        <taxon>Magnoliopsida</taxon>
        <taxon>eudicotyledons</taxon>
        <taxon>Gunneridae</taxon>
        <taxon>Pentapetalae</taxon>
        <taxon>rosids</taxon>
        <taxon>malvids</taxon>
        <taxon>Malvales</taxon>
        <taxon>Malvaceae</taxon>
        <taxon>Malvoideae</taxon>
        <taxon>Gossypium</taxon>
    </lineage>
</organism>
<feature type="region of interest" description="Disordered" evidence="1">
    <location>
        <begin position="135"/>
        <end position="158"/>
    </location>
</feature>
<dbReference type="Gene3D" id="2.40.70.10">
    <property type="entry name" value="Acid Proteases"/>
    <property type="match status" value="1"/>
</dbReference>
<sequence length="550" mass="61906">MEMNMVDAASGGALVNMTPQQARDLISTMAVNSQQFRANPEPPRRVHQLSNSTLEDKIDRLTNIMSSLVVEKAKPARVCGICATPEHTTDACPSLSDDTMAHLDAVGNFPGPPQRQYDPYANTYNPGWRDHPNLSFGANPRYNQPYQNRVPQQPRDSGNSLETLVNKLAANMLDFQQKTEASIRELTTSIEKMNSQGKLPSQTEPNPRQNVNAVMLRSGKVPAKPPLLKIQPPFPGRLNQYRKSKEDKEILEIFRNVEINLLLLDAIRQIPQYAKFLKELCTNKRKLTGNEKVSVGENVTALLQRKMPVKCKDRGMFAIPCKIGHLGIKKAMFDLRASINVMPYSIYESLNAGFLTKTSVTFQLAHRSIMHPEEVLEDILVKVNGLIFPADFYMIKMEEDNTLESSDILLGRPFLSTVNTNIDVRSGTLTIEFDGEIVKFNIYGTISHPSEVLDVNCVDIIDSSVEKTFESSYGDKPKMMFNDFESVNKLLAPMNTKLLPPAVQAPDLKLKSLPEDLKCTFLENDETIADLKEINPLEEIRNQRKRRKDD</sequence>
<keyword evidence="3" id="KW-1185">Reference proteome</keyword>
<comment type="caution">
    <text evidence="2">The sequence shown here is derived from an EMBL/GenBank/DDBJ whole genome shotgun (WGS) entry which is preliminary data.</text>
</comment>
<gene>
    <name evidence="2" type="ORF">CXB51_029356</name>
</gene>
<dbReference type="PANTHER" id="PTHR33067:SF15">
    <property type="entry name" value="RNA-DIRECTED DNA POLYMERASE"/>
    <property type="match status" value="1"/>
</dbReference>
<evidence type="ECO:0008006" key="4">
    <source>
        <dbReference type="Google" id="ProtNLM"/>
    </source>
</evidence>
<dbReference type="OrthoDB" id="1000529at2759"/>
<evidence type="ECO:0000256" key="1">
    <source>
        <dbReference type="SAM" id="MobiDB-lite"/>
    </source>
</evidence>
<proteinExistence type="predicted"/>
<dbReference type="PANTHER" id="PTHR33067">
    <property type="entry name" value="RNA-DIRECTED DNA POLYMERASE-RELATED"/>
    <property type="match status" value="1"/>
</dbReference>
<dbReference type="AlphaFoldDB" id="A0A8J5YE59"/>
<dbReference type="CDD" id="cd00303">
    <property type="entry name" value="retropepsin_like"/>
    <property type="match status" value="1"/>
</dbReference>
<accession>A0A8J5YE59</accession>
<dbReference type="Proteomes" id="UP000701853">
    <property type="component" value="Chromosome 11"/>
</dbReference>
<reference evidence="2 3" key="1">
    <citation type="journal article" date="2021" name="bioRxiv">
        <title>The Gossypium anomalum genome as a resource for cotton improvement and evolutionary analysis of hybrid incompatibility.</title>
        <authorList>
            <person name="Grover C.E."/>
            <person name="Yuan D."/>
            <person name="Arick M.A."/>
            <person name="Miller E.R."/>
            <person name="Hu G."/>
            <person name="Peterson D.G."/>
            <person name="Wendel J.F."/>
            <person name="Udall J.A."/>
        </authorList>
    </citation>
    <scope>NUCLEOTIDE SEQUENCE [LARGE SCALE GENOMIC DNA]</scope>
    <source>
        <strain evidence="2">JFW-Udall</strain>
        <tissue evidence="2">Leaf</tissue>
    </source>
</reference>
<feature type="compositionally biased region" description="Polar residues" evidence="1">
    <location>
        <begin position="141"/>
        <end position="158"/>
    </location>
</feature>
<dbReference type="EMBL" id="JAHUZN010000011">
    <property type="protein sequence ID" value="KAG8479562.1"/>
    <property type="molecule type" value="Genomic_DNA"/>
</dbReference>
<dbReference type="InterPro" id="IPR021109">
    <property type="entry name" value="Peptidase_aspartic_dom_sf"/>
</dbReference>
<evidence type="ECO:0000313" key="3">
    <source>
        <dbReference type="Proteomes" id="UP000701853"/>
    </source>
</evidence>
<evidence type="ECO:0000313" key="2">
    <source>
        <dbReference type="EMBL" id="KAG8479562.1"/>
    </source>
</evidence>